<name>A0A0D6EV19_9PROT</name>
<dbReference type="GO" id="GO:0038023">
    <property type="term" value="F:signaling receptor activity"/>
    <property type="evidence" value="ECO:0007669"/>
    <property type="project" value="InterPro"/>
</dbReference>
<keyword evidence="3 14" id="KW-0813">Transport</keyword>
<evidence type="ECO:0000256" key="10">
    <source>
        <dbReference type="ARBA" id="ARBA00023077"/>
    </source>
</evidence>
<dbReference type="InterPro" id="IPR012910">
    <property type="entry name" value="Plug_dom"/>
</dbReference>
<dbReference type="Pfam" id="PF00593">
    <property type="entry name" value="TonB_dep_Rec_b-barrel"/>
    <property type="match status" value="1"/>
</dbReference>
<evidence type="ECO:0000256" key="15">
    <source>
        <dbReference type="RuleBase" id="RU003357"/>
    </source>
</evidence>
<evidence type="ECO:0000256" key="14">
    <source>
        <dbReference type="PROSITE-ProRule" id="PRU01360"/>
    </source>
</evidence>
<evidence type="ECO:0000256" key="9">
    <source>
        <dbReference type="ARBA" id="ARBA00023065"/>
    </source>
</evidence>
<proteinExistence type="inferred from homology"/>
<keyword evidence="5" id="KW-0410">Iron transport</keyword>
<evidence type="ECO:0000259" key="16">
    <source>
        <dbReference type="Pfam" id="PF00593"/>
    </source>
</evidence>
<reference evidence="19" key="1">
    <citation type="submission" date="2014-12" db="EMBL/GenBank/DDBJ databases">
        <authorList>
            <person name="Salcher M.M."/>
        </authorList>
    </citation>
    <scope>NUCLEOTIDE SEQUENCE [LARGE SCALE GENOMIC DNA]</scope>
    <source>
        <strain evidence="19">MMS-10A-171</strain>
    </source>
</reference>
<keyword evidence="19" id="KW-1185">Reference proteome</keyword>
<comment type="similarity">
    <text evidence="2 14 15">Belongs to the TonB-dependent receptor family.</text>
</comment>
<evidence type="ECO:0000256" key="13">
    <source>
        <dbReference type="ARBA" id="ARBA00023237"/>
    </source>
</evidence>
<keyword evidence="4 14" id="KW-1134">Transmembrane beta strand</keyword>
<evidence type="ECO:0000256" key="3">
    <source>
        <dbReference type="ARBA" id="ARBA00022448"/>
    </source>
</evidence>
<keyword evidence="8" id="KW-0408">Iron</keyword>
<evidence type="ECO:0000256" key="8">
    <source>
        <dbReference type="ARBA" id="ARBA00023004"/>
    </source>
</evidence>
<dbReference type="RefSeq" id="WP_046487732.1">
    <property type="nucleotide sequence ID" value="NZ_LN827929.1"/>
</dbReference>
<dbReference type="InterPro" id="IPR036942">
    <property type="entry name" value="Beta-barrel_TonB_sf"/>
</dbReference>
<protein>
    <submittedName>
        <fullName evidence="18">TonB-dependent siderophore receptor</fullName>
    </submittedName>
</protein>
<dbReference type="PANTHER" id="PTHR32552">
    <property type="entry name" value="FERRICHROME IRON RECEPTOR-RELATED"/>
    <property type="match status" value="1"/>
</dbReference>
<evidence type="ECO:0000313" key="18">
    <source>
        <dbReference type="EMBL" id="CEZ19462.1"/>
    </source>
</evidence>
<dbReference type="InterPro" id="IPR039426">
    <property type="entry name" value="TonB-dep_rcpt-like"/>
</dbReference>
<comment type="subcellular location">
    <subcellularLocation>
        <location evidence="1 14">Cell outer membrane</location>
        <topology evidence="1 14">Multi-pass membrane protein</topology>
    </subcellularLocation>
</comment>
<gene>
    <name evidence="18" type="ORF">BN1208_0575</name>
</gene>
<dbReference type="GO" id="GO:0009279">
    <property type="term" value="C:cell outer membrane"/>
    <property type="evidence" value="ECO:0007669"/>
    <property type="project" value="UniProtKB-SubCell"/>
</dbReference>
<dbReference type="Gene3D" id="2.40.170.20">
    <property type="entry name" value="TonB-dependent receptor, beta-barrel domain"/>
    <property type="match status" value="1"/>
</dbReference>
<keyword evidence="9" id="KW-0406">Ion transport</keyword>
<keyword evidence="10 15" id="KW-0798">TonB box</keyword>
<evidence type="ECO:0000256" key="1">
    <source>
        <dbReference type="ARBA" id="ARBA00004571"/>
    </source>
</evidence>
<dbReference type="KEGG" id="mbat:BN1208_0575"/>
<dbReference type="EMBL" id="LN827929">
    <property type="protein sequence ID" value="CEZ19462.1"/>
    <property type="molecule type" value="Genomic_DNA"/>
</dbReference>
<evidence type="ECO:0000256" key="6">
    <source>
        <dbReference type="ARBA" id="ARBA00022692"/>
    </source>
</evidence>
<keyword evidence="12 18" id="KW-0675">Receptor</keyword>
<evidence type="ECO:0000256" key="4">
    <source>
        <dbReference type="ARBA" id="ARBA00022452"/>
    </source>
</evidence>
<dbReference type="NCBIfam" id="TIGR01783">
    <property type="entry name" value="TonB-siderophor"/>
    <property type="match status" value="1"/>
</dbReference>
<dbReference type="OrthoDB" id="9790771at2"/>
<evidence type="ECO:0000256" key="11">
    <source>
        <dbReference type="ARBA" id="ARBA00023136"/>
    </source>
</evidence>
<evidence type="ECO:0000256" key="2">
    <source>
        <dbReference type="ARBA" id="ARBA00009810"/>
    </source>
</evidence>
<evidence type="ECO:0000256" key="5">
    <source>
        <dbReference type="ARBA" id="ARBA00022496"/>
    </source>
</evidence>
<organism evidence="18 19">
    <name type="scientific">Candidatus Methylopumilus planktonicus</name>
    <dbReference type="NCBI Taxonomy" id="1581557"/>
    <lineage>
        <taxon>Bacteria</taxon>
        <taxon>Pseudomonadati</taxon>
        <taxon>Pseudomonadota</taxon>
        <taxon>Betaproteobacteria</taxon>
        <taxon>Nitrosomonadales</taxon>
        <taxon>Methylophilaceae</taxon>
        <taxon>Candidatus Methylopumilus</taxon>
    </lineage>
</organism>
<dbReference type="PROSITE" id="PS52016">
    <property type="entry name" value="TONB_DEPENDENT_REC_3"/>
    <property type="match status" value="1"/>
</dbReference>
<dbReference type="HOGENOM" id="CLU_008287_9_4_4"/>
<keyword evidence="6 14" id="KW-0812">Transmembrane</keyword>
<keyword evidence="7" id="KW-0732">Signal</keyword>
<dbReference type="AlphaFoldDB" id="A0A0D6EV19"/>
<keyword evidence="13 14" id="KW-0998">Cell outer membrane</keyword>
<dbReference type="InterPro" id="IPR037066">
    <property type="entry name" value="Plug_dom_sf"/>
</dbReference>
<dbReference type="InterPro" id="IPR010105">
    <property type="entry name" value="TonB_sidphr_rcpt"/>
</dbReference>
<dbReference type="CDD" id="cd01347">
    <property type="entry name" value="ligand_gated_channel"/>
    <property type="match status" value="1"/>
</dbReference>
<dbReference type="Proteomes" id="UP000064007">
    <property type="component" value="Chromosome 1"/>
</dbReference>
<dbReference type="SUPFAM" id="SSF56935">
    <property type="entry name" value="Porins"/>
    <property type="match status" value="1"/>
</dbReference>
<sequence length="713" mass="79872">MEICNKSKYHIKTITYILLGCLIPSISIAGTSEKNSLDDTKIELIEIEVKDNMAKTYLKKRISSATKTDTRIRDIPQSISVITEEQIKDQSLLGLTDAIKYSPGVMAGQGEGNRDSVWFRGNQSTSDLFVDGVRDDVQYYRDLYNIDRVEVLMGPNGMIFGRGGVGGVINRVTKEAHWENKNELRMQGGTYDHKRSSIDLNSDINETLAIRINAMIEDSGSFRQGVESEKKAINPTFTFKPSDKTKVVVGMEYFNDKRTNDRGIPSVSDGLQSRPYSTSRSTFFGNASQSPNEAIVKNGYAIIDHIFDNGMSVKNTTRFSDYDKYYQNVYAYSSVQTNGTLTIDGYYDNTQRQNFFNQTDLTYNFKTGSVSHKLLIGLEIGLQENENFRILATPITGVNASNPFALLTFNSSRSRNTSTDISNQAIYLQDQIYLSEQFQIIAGLRYDKFKTKFNDSVTTLNSAYVNDQFISPRVGLVYKPIEPVSLYTNYSLSYLPRTGEQFTSLTSSIKTFDPEKFTNIEAGIKYDLLQSFSISSSIYRLERSKMAITDPSSPTNTIIVDGQVTKGFELGVAGKLFDSYSMYGGYTYQDAEITKNQGTGDAQITSGTPLGHVPKHTFSLWNKYELNDTWSAALGVVSRSDMFAATPTVSTAVKLPGYARLDAAIYANINKQTKLQLNIENLLDKTYYQSAHNNNNIMYGYPLTARATLTYTF</sequence>
<feature type="domain" description="TonB-dependent receptor-like beta-barrel" evidence="16">
    <location>
        <begin position="240"/>
        <end position="682"/>
    </location>
</feature>
<dbReference type="GO" id="GO:0015891">
    <property type="term" value="P:siderophore transport"/>
    <property type="evidence" value="ECO:0007669"/>
    <property type="project" value="InterPro"/>
</dbReference>
<evidence type="ECO:0000259" key="17">
    <source>
        <dbReference type="Pfam" id="PF07715"/>
    </source>
</evidence>
<dbReference type="GO" id="GO:0015344">
    <property type="term" value="F:siderophore uptake transmembrane transporter activity"/>
    <property type="evidence" value="ECO:0007669"/>
    <property type="project" value="TreeGrafter"/>
</dbReference>
<feature type="domain" description="TonB-dependent receptor plug" evidence="17">
    <location>
        <begin position="72"/>
        <end position="168"/>
    </location>
</feature>
<keyword evidence="11 14" id="KW-0472">Membrane</keyword>
<dbReference type="InterPro" id="IPR000531">
    <property type="entry name" value="Beta-barrel_TonB"/>
</dbReference>
<evidence type="ECO:0000256" key="7">
    <source>
        <dbReference type="ARBA" id="ARBA00022729"/>
    </source>
</evidence>
<accession>A0A0D6EV19</accession>
<evidence type="ECO:0000256" key="12">
    <source>
        <dbReference type="ARBA" id="ARBA00023170"/>
    </source>
</evidence>
<dbReference type="STRING" id="1581557.BN1208_0575"/>
<dbReference type="Gene3D" id="2.170.130.10">
    <property type="entry name" value="TonB-dependent receptor, plug domain"/>
    <property type="match status" value="1"/>
</dbReference>
<dbReference type="PANTHER" id="PTHR32552:SF68">
    <property type="entry name" value="FERRICHROME OUTER MEMBRANE TRANSPORTER_PHAGE RECEPTOR"/>
    <property type="match status" value="1"/>
</dbReference>
<dbReference type="Pfam" id="PF07715">
    <property type="entry name" value="Plug"/>
    <property type="match status" value="1"/>
</dbReference>
<evidence type="ECO:0000313" key="19">
    <source>
        <dbReference type="Proteomes" id="UP000064007"/>
    </source>
</evidence>